<comment type="similarity">
    <text evidence="9">Belongs to the peroxiredoxin family. BCP/PrxQ subfamily.</text>
</comment>
<feature type="domain" description="Thioredoxin" evidence="12">
    <location>
        <begin position="29"/>
        <end position="178"/>
    </location>
</feature>
<dbReference type="InterPro" id="IPR036249">
    <property type="entry name" value="Thioredoxin-like_sf"/>
</dbReference>
<dbReference type="OMA" id="ISTHCFQ"/>
<evidence type="ECO:0000256" key="5">
    <source>
        <dbReference type="ARBA" id="ARBA00023002"/>
    </source>
</evidence>
<dbReference type="FunCoup" id="D2W2U8">
    <property type="interactions" value="161"/>
</dbReference>
<dbReference type="Proteomes" id="UP000006671">
    <property type="component" value="Unassembled WGS sequence"/>
</dbReference>
<evidence type="ECO:0000313" key="14">
    <source>
        <dbReference type="Proteomes" id="UP000006671"/>
    </source>
</evidence>
<evidence type="ECO:0000256" key="7">
    <source>
        <dbReference type="ARBA" id="ARBA00023284"/>
    </source>
</evidence>
<name>D2W2U8_NAEGR</name>
<keyword evidence="14" id="KW-1185">Reference proteome</keyword>
<dbReference type="GeneID" id="8859925"/>
<keyword evidence="5" id="KW-0560">Oxidoreductase</keyword>
<dbReference type="PeroxiBase" id="11184">
    <property type="entry name" value="NgrBCP"/>
</dbReference>
<sequence>MAGKRKKADSETSSTKSKKKKTTSDSDLLEVDSIAPDFEVKDQDGETVKLSEIKKTVVLFFYPKDNTPGCKKENIAFSKYSDKFEKNDIKLLGVSTDSVKSHKSFCEKAALKHTLISDADRDILEKYNAQSKRAGSKSARRITYVIGKDMKIVKVYGSVKPETHAKEVFEDLVGKTESEDDSEEEEEDSDEE</sequence>
<keyword evidence="6" id="KW-1015">Disulfide bond</keyword>
<dbReference type="FunFam" id="3.40.30.10:FF:000007">
    <property type="entry name" value="Thioredoxin-dependent thiol peroxidase"/>
    <property type="match status" value="1"/>
</dbReference>
<evidence type="ECO:0000256" key="10">
    <source>
        <dbReference type="ARBA" id="ARBA00049091"/>
    </source>
</evidence>
<dbReference type="KEGG" id="ngr:NAEGRDRAFT_54278"/>
<feature type="region of interest" description="Disordered" evidence="11">
    <location>
        <begin position="167"/>
        <end position="192"/>
    </location>
</feature>
<dbReference type="InterPro" id="IPR050924">
    <property type="entry name" value="Peroxiredoxin_BCP/PrxQ"/>
</dbReference>
<evidence type="ECO:0000256" key="8">
    <source>
        <dbReference type="ARBA" id="ARBA00032824"/>
    </source>
</evidence>
<dbReference type="STRING" id="5762.D2W2U8"/>
<reference evidence="13 14" key="1">
    <citation type="journal article" date="2010" name="Cell">
        <title>The genome of Naegleria gruberi illuminates early eukaryotic versatility.</title>
        <authorList>
            <person name="Fritz-Laylin L.K."/>
            <person name="Prochnik S.E."/>
            <person name="Ginger M.L."/>
            <person name="Dacks J.B."/>
            <person name="Carpenter M.L."/>
            <person name="Field M.C."/>
            <person name="Kuo A."/>
            <person name="Paredez A."/>
            <person name="Chapman J."/>
            <person name="Pham J."/>
            <person name="Shu S."/>
            <person name="Neupane R."/>
            <person name="Cipriano M."/>
            <person name="Mancuso J."/>
            <person name="Tu H."/>
            <person name="Salamov A."/>
            <person name="Lindquist E."/>
            <person name="Shapiro H."/>
            <person name="Lucas S."/>
            <person name="Grigoriev I.V."/>
            <person name="Cande W.Z."/>
            <person name="Fulton C."/>
            <person name="Rokhsar D.S."/>
            <person name="Dawson S.C."/>
        </authorList>
    </citation>
    <scope>NUCLEOTIDE SEQUENCE [LARGE SCALE GENOMIC DNA]</scope>
    <source>
        <strain evidence="13 14">NEG-M</strain>
    </source>
</reference>
<comment type="catalytic activity">
    <reaction evidence="10">
        <text>a hydroperoxide + [thioredoxin]-dithiol = an alcohol + [thioredoxin]-disulfide + H2O</text>
        <dbReference type="Rhea" id="RHEA:62620"/>
        <dbReference type="Rhea" id="RHEA-COMP:10698"/>
        <dbReference type="Rhea" id="RHEA-COMP:10700"/>
        <dbReference type="ChEBI" id="CHEBI:15377"/>
        <dbReference type="ChEBI" id="CHEBI:29950"/>
        <dbReference type="ChEBI" id="CHEBI:30879"/>
        <dbReference type="ChEBI" id="CHEBI:35924"/>
        <dbReference type="ChEBI" id="CHEBI:50058"/>
        <dbReference type="EC" id="1.11.1.24"/>
    </reaction>
</comment>
<evidence type="ECO:0000256" key="1">
    <source>
        <dbReference type="ARBA" id="ARBA00011245"/>
    </source>
</evidence>
<proteinExistence type="inferred from homology"/>
<dbReference type="Gene3D" id="3.40.30.10">
    <property type="entry name" value="Glutaredoxin"/>
    <property type="match status" value="1"/>
</dbReference>
<dbReference type="OrthoDB" id="338622at2759"/>
<feature type="region of interest" description="Disordered" evidence="11">
    <location>
        <begin position="1"/>
        <end position="27"/>
    </location>
</feature>
<dbReference type="GO" id="GO:0034599">
    <property type="term" value="P:cellular response to oxidative stress"/>
    <property type="evidence" value="ECO:0007669"/>
    <property type="project" value="TreeGrafter"/>
</dbReference>
<keyword evidence="3" id="KW-0575">Peroxidase</keyword>
<dbReference type="PANTHER" id="PTHR42801:SF4">
    <property type="entry name" value="AHPC_TSA FAMILY PROTEIN"/>
    <property type="match status" value="1"/>
</dbReference>
<dbReference type="AlphaFoldDB" id="D2W2U8"/>
<dbReference type="InParanoid" id="D2W2U8"/>
<evidence type="ECO:0000256" key="4">
    <source>
        <dbReference type="ARBA" id="ARBA00022862"/>
    </source>
</evidence>
<dbReference type="VEuPathDB" id="AmoebaDB:NAEGRDRAFT_54278"/>
<evidence type="ECO:0000256" key="9">
    <source>
        <dbReference type="ARBA" id="ARBA00038489"/>
    </source>
</evidence>
<dbReference type="CDD" id="cd03017">
    <property type="entry name" value="PRX_BCP"/>
    <property type="match status" value="1"/>
</dbReference>
<dbReference type="InterPro" id="IPR000866">
    <property type="entry name" value="AhpC/TSA"/>
</dbReference>
<organism evidence="14">
    <name type="scientific">Naegleria gruberi</name>
    <name type="common">Amoeba</name>
    <dbReference type="NCBI Taxonomy" id="5762"/>
    <lineage>
        <taxon>Eukaryota</taxon>
        <taxon>Discoba</taxon>
        <taxon>Heterolobosea</taxon>
        <taxon>Tetramitia</taxon>
        <taxon>Eutetramitia</taxon>
        <taxon>Vahlkampfiidae</taxon>
        <taxon>Naegleria</taxon>
    </lineage>
</organism>
<keyword evidence="7" id="KW-0676">Redox-active center</keyword>
<dbReference type="PANTHER" id="PTHR42801">
    <property type="entry name" value="THIOREDOXIN-DEPENDENT PEROXIDE REDUCTASE"/>
    <property type="match status" value="1"/>
</dbReference>
<evidence type="ECO:0000256" key="3">
    <source>
        <dbReference type="ARBA" id="ARBA00022559"/>
    </source>
</evidence>
<dbReference type="EC" id="1.11.1.24" evidence="2"/>
<dbReference type="GO" id="GO:0008379">
    <property type="term" value="F:thioredoxin peroxidase activity"/>
    <property type="evidence" value="ECO:0007669"/>
    <property type="project" value="TreeGrafter"/>
</dbReference>
<keyword evidence="4" id="KW-0049">Antioxidant</keyword>
<evidence type="ECO:0000313" key="13">
    <source>
        <dbReference type="EMBL" id="EFC36613.1"/>
    </source>
</evidence>
<dbReference type="EMBL" id="GG738928">
    <property type="protein sequence ID" value="EFC36613.1"/>
    <property type="molecule type" value="Genomic_DNA"/>
</dbReference>
<dbReference type="eggNOG" id="KOG0855">
    <property type="taxonomic scope" value="Eukaryota"/>
</dbReference>
<gene>
    <name evidence="13" type="ORF">NAEGRDRAFT_54278</name>
</gene>
<dbReference type="SUPFAM" id="SSF52833">
    <property type="entry name" value="Thioredoxin-like"/>
    <property type="match status" value="1"/>
</dbReference>
<evidence type="ECO:0000256" key="6">
    <source>
        <dbReference type="ARBA" id="ARBA00023157"/>
    </source>
</evidence>
<evidence type="ECO:0000256" key="2">
    <source>
        <dbReference type="ARBA" id="ARBA00013017"/>
    </source>
</evidence>
<dbReference type="PROSITE" id="PS51352">
    <property type="entry name" value="THIOREDOXIN_2"/>
    <property type="match status" value="1"/>
</dbReference>
<comment type="subunit">
    <text evidence="1">Monomer.</text>
</comment>
<dbReference type="GO" id="GO:0045454">
    <property type="term" value="P:cell redox homeostasis"/>
    <property type="evidence" value="ECO:0007669"/>
    <property type="project" value="TreeGrafter"/>
</dbReference>
<feature type="compositionally biased region" description="Acidic residues" evidence="11">
    <location>
        <begin position="178"/>
        <end position="192"/>
    </location>
</feature>
<accession>D2W2U8</accession>
<dbReference type="RefSeq" id="XP_002669357.1">
    <property type="nucleotide sequence ID" value="XM_002669311.1"/>
</dbReference>
<dbReference type="InterPro" id="IPR013766">
    <property type="entry name" value="Thioredoxin_domain"/>
</dbReference>
<evidence type="ECO:0000256" key="11">
    <source>
        <dbReference type="SAM" id="MobiDB-lite"/>
    </source>
</evidence>
<evidence type="ECO:0000259" key="12">
    <source>
        <dbReference type="PROSITE" id="PS51352"/>
    </source>
</evidence>
<dbReference type="GO" id="GO:0005737">
    <property type="term" value="C:cytoplasm"/>
    <property type="evidence" value="ECO:0007669"/>
    <property type="project" value="TreeGrafter"/>
</dbReference>
<protein>
    <recommendedName>
        <fullName evidence="2">thioredoxin-dependent peroxiredoxin</fullName>
        <ecNumber evidence="2">1.11.1.24</ecNumber>
    </recommendedName>
    <alternativeName>
        <fullName evidence="8">Thioredoxin peroxidase</fullName>
    </alternativeName>
</protein>
<feature type="compositionally biased region" description="Basic and acidic residues" evidence="11">
    <location>
        <begin position="167"/>
        <end position="177"/>
    </location>
</feature>
<dbReference type="Pfam" id="PF00578">
    <property type="entry name" value="AhpC-TSA"/>
    <property type="match status" value="1"/>
</dbReference>